<dbReference type="SUPFAM" id="SSF50104">
    <property type="entry name" value="Translation proteins SH3-like domain"/>
    <property type="match status" value="1"/>
</dbReference>
<proteinExistence type="inferred from homology"/>
<dbReference type="CDD" id="cd06089">
    <property type="entry name" value="KOW_RPL26"/>
    <property type="match status" value="1"/>
</dbReference>
<evidence type="ECO:0000256" key="6">
    <source>
        <dbReference type="RuleBase" id="RU003477"/>
    </source>
</evidence>
<comment type="function">
    <text evidence="5">One of the proteins that surrounds the polypeptide exit tunnel on the outside of the subunit.</text>
</comment>
<keyword evidence="5" id="KW-0699">rRNA-binding</keyword>
<keyword evidence="9" id="KW-1185">Reference proteome</keyword>
<dbReference type="GO" id="GO:0003735">
    <property type="term" value="F:structural constituent of ribosome"/>
    <property type="evidence" value="ECO:0007669"/>
    <property type="project" value="InterPro"/>
</dbReference>
<keyword evidence="5" id="KW-0694">RNA-binding</keyword>
<dbReference type="NCBIfam" id="TIGR01079">
    <property type="entry name" value="rplX_bact"/>
    <property type="match status" value="1"/>
</dbReference>
<dbReference type="InterPro" id="IPR008991">
    <property type="entry name" value="Translation_prot_SH3-like_sf"/>
</dbReference>
<keyword evidence="2 5" id="KW-0689">Ribosomal protein</keyword>
<dbReference type="eggNOG" id="COG0198">
    <property type="taxonomic scope" value="Bacteria"/>
</dbReference>
<dbReference type="KEGG" id="tpi:TREPR_1488"/>
<dbReference type="InterPro" id="IPR041988">
    <property type="entry name" value="Ribosomal_uL24_KOW"/>
</dbReference>
<comment type="function">
    <text evidence="5">One of two assembly initiator proteins, it binds directly to the 5'-end of the 23S rRNA, where it nucleates assembly of the 50S subunit.</text>
</comment>
<dbReference type="InterPro" id="IPR005825">
    <property type="entry name" value="Ribosomal_uL24_CS"/>
</dbReference>
<dbReference type="Pfam" id="PF00467">
    <property type="entry name" value="KOW"/>
    <property type="match status" value="1"/>
</dbReference>
<dbReference type="HOGENOM" id="CLU_093315_2_3_12"/>
<comment type="similarity">
    <text evidence="1 5 6">Belongs to the universal ribosomal protein uL24 family.</text>
</comment>
<dbReference type="InterPro" id="IPR003256">
    <property type="entry name" value="Ribosomal_uL24"/>
</dbReference>
<reference evidence="8 9" key="2">
    <citation type="journal article" date="2011" name="ISME J.">
        <title>RNA-seq reveals cooperative metabolic interactions between two termite-gut spirochete species in co-culture.</title>
        <authorList>
            <person name="Rosenthal A.Z."/>
            <person name="Matson E.G."/>
            <person name="Eldar A."/>
            <person name="Leadbetter J.R."/>
        </authorList>
    </citation>
    <scope>NUCLEOTIDE SEQUENCE [LARGE SCALE GENOMIC DNA]</scope>
    <source>
        <strain evidence="9">ATCC BAA-887 / DSM 12427 / ZAS-2</strain>
    </source>
</reference>
<dbReference type="GO" id="GO:0019843">
    <property type="term" value="F:rRNA binding"/>
    <property type="evidence" value="ECO:0007669"/>
    <property type="project" value="UniProtKB-UniRule"/>
</dbReference>
<dbReference type="OrthoDB" id="9807419at2"/>
<name>F5YQ14_TREPZ</name>
<dbReference type="HAMAP" id="MF_01326_B">
    <property type="entry name" value="Ribosomal_uL24_B"/>
    <property type="match status" value="1"/>
</dbReference>
<feature type="domain" description="KOW" evidence="7">
    <location>
        <begin position="17"/>
        <end position="44"/>
    </location>
</feature>
<dbReference type="GO" id="GO:1990904">
    <property type="term" value="C:ribonucleoprotein complex"/>
    <property type="evidence" value="ECO:0007669"/>
    <property type="project" value="UniProtKB-KW"/>
</dbReference>
<reference evidence="9" key="1">
    <citation type="submission" date="2009-12" db="EMBL/GenBank/DDBJ databases">
        <title>Complete sequence of Treponema primitia strain ZAS-2.</title>
        <authorList>
            <person name="Tetu S.G."/>
            <person name="Matson E."/>
            <person name="Ren Q."/>
            <person name="Seshadri R."/>
            <person name="Elbourne L."/>
            <person name="Hassan K.A."/>
            <person name="Durkin A."/>
            <person name="Radune D."/>
            <person name="Mohamoud Y."/>
            <person name="Shay R."/>
            <person name="Jin S."/>
            <person name="Zhang X."/>
            <person name="Lucey K."/>
            <person name="Ballor N.R."/>
            <person name="Ottesen E."/>
            <person name="Rosenthal R."/>
            <person name="Allen A."/>
            <person name="Leadbetter J.R."/>
            <person name="Paulsen I.T."/>
        </authorList>
    </citation>
    <scope>NUCLEOTIDE SEQUENCE [LARGE SCALE GENOMIC DNA]</scope>
    <source>
        <strain evidence="9">ATCC BAA-887 / DSM 12427 / ZAS-2</strain>
    </source>
</reference>
<dbReference type="PROSITE" id="PS01108">
    <property type="entry name" value="RIBOSOMAL_L24"/>
    <property type="match status" value="1"/>
</dbReference>
<dbReference type="SMART" id="SM00739">
    <property type="entry name" value="KOW"/>
    <property type="match status" value="1"/>
</dbReference>
<evidence type="ECO:0000313" key="8">
    <source>
        <dbReference type="EMBL" id="AEF85378.1"/>
    </source>
</evidence>
<evidence type="ECO:0000256" key="2">
    <source>
        <dbReference type="ARBA" id="ARBA00022980"/>
    </source>
</evidence>
<dbReference type="InterPro" id="IPR057264">
    <property type="entry name" value="Ribosomal_uL24_C"/>
</dbReference>
<dbReference type="GO" id="GO:0006412">
    <property type="term" value="P:translation"/>
    <property type="evidence" value="ECO:0007669"/>
    <property type="project" value="UniProtKB-UniRule"/>
</dbReference>
<protein>
    <recommendedName>
        <fullName evidence="4 5">Large ribosomal subunit protein uL24</fullName>
    </recommendedName>
</protein>
<dbReference type="Gene3D" id="2.30.30.30">
    <property type="match status" value="1"/>
</dbReference>
<dbReference type="PANTHER" id="PTHR12903">
    <property type="entry name" value="MITOCHONDRIAL RIBOSOMAL PROTEIN L24"/>
    <property type="match status" value="1"/>
</dbReference>
<dbReference type="GO" id="GO:0005840">
    <property type="term" value="C:ribosome"/>
    <property type="evidence" value="ECO:0007669"/>
    <property type="project" value="UniProtKB-KW"/>
</dbReference>
<accession>F5YQ14</accession>
<dbReference type="InterPro" id="IPR014722">
    <property type="entry name" value="Rib_uL2_dom2"/>
</dbReference>
<sequence>MAEAAQDATKFPAHKFKLKKDDTVQIIAGKDKGKRGRILKILRDKDRVVVEGANIVKKAQKRRNQQDRGGIVELEAAIHSSNVMIVCKKCGPTRIGYKLEVNPDSKVTKTRVCRKCGEAL</sequence>
<keyword evidence="3 5" id="KW-0687">Ribonucleoprotein</keyword>
<evidence type="ECO:0000256" key="3">
    <source>
        <dbReference type="ARBA" id="ARBA00023274"/>
    </source>
</evidence>
<organism evidence="8 9">
    <name type="scientific">Treponema primitia (strain ATCC BAA-887 / DSM 12427 / ZAS-2)</name>
    <dbReference type="NCBI Taxonomy" id="545694"/>
    <lineage>
        <taxon>Bacteria</taxon>
        <taxon>Pseudomonadati</taxon>
        <taxon>Spirochaetota</taxon>
        <taxon>Spirochaetia</taxon>
        <taxon>Spirochaetales</taxon>
        <taxon>Treponemataceae</taxon>
        <taxon>Treponema</taxon>
    </lineage>
</organism>
<dbReference type="AlphaFoldDB" id="F5YQ14"/>
<dbReference type="Proteomes" id="UP000009223">
    <property type="component" value="Chromosome"/>
</dbReference>
<dbReference type="RefSeq" id="WP_015708617.1">
    <property type="nucleotide sequence ID" value="NC_015578.1"/>
</dbReference>
<evidence type="ECO:0000256" key="1">
    <source>
        <dbReference type="ARBA" id="ARBA00010618"/>
    </source>
</evidence>
<gene>
    <name evidence="5 8" type="primary">rplX</name>
    <name evidence="8" type="ordered locus">TREPR_1488</name>
</gene>
<comment type="subunit">
    <text evidence="5">Part of the 50S ribosomal subunit.</text>
</comment>
<evidence type="ECO:0000256" key="4">
    <source>
        <dbReference type="ARBA" id="ARBA00035206"/>
    </source>
</evidence>
<evidence type="ECO:0000259" key="7">
    <source>
        <dbReference type="SMART" id="SM00739"/>
    </source>
</evidence>
<evidence type="ECO:0000256" key="5">
    <source>
        <dbReference type="HAMAP-Rule" id="MF_01326"/>
    </source>
</evidence>
<dbReference type="STRING" id="545694.TREPR_1488"/>
<evidence type="ECO:0000313" key="9">
    <source>
        <dbReference type="Proteomes" id="UP000009223"/>
    </source>
</evidence>
<dbReference type="Pfam" id="PF17136">
    <property type="entry name" value="ribosomal_L24"/>
    <property type="match status" value="1"/>
</dbReference>
<dbReference type="InterPro" id="IPR005824">
    <property type="entry name" value="KOW"/>
</dbReference>
<dbReference type="EMBL" id="CP001843">
    <property type="protein sequence ID" value="AEF85378.1"/>
    <property type="molecule type" value="Genomic_DNA"/>
</dbReference>